<comment type="similarity">
    <text evidence="1 7">Belongs to the cytochrome P450 family.</text>
</comment>
<keyword evidence="9" id="KW-1185">Reference proteome</keyword>
<organism evidence="8 9">
    <name type="scientific">Laspinema palackyanum D2a</name>
    <dbReference type="NCBI Taxonomy" id="2953684"/>
    <lineage>
        <taxon>Bacteria</taxon>
        <taxon>Bacillati</taxon>
        <taxon>Cyanobacteriota</taxon>
        <taxon>Cyanophyceae</taxon>
        <taxon>Oscillatoriophycideae</taxon>
        <taxon>Oscillatoriales</taxon>
        <taxon>Laspinemataceae</taxon>
        <taxon>Laspinema</taxon>
        <taxon>Laspinema palackyanum</taxon>
    </lineage>
</organism>
<gene>
    <name evidence="8" type="ORF">NG799_13255</name>
</gene>
<evidence type="ECO:0000313" key="8">
    <source>
        <dbReference type="EMBL" id="MCT7967305.1"/>
    </source>
</evidence>
<accession>A0ABT2MTJ6</accession>
<comment type="caution">
    <text evidence="8">The sequence shown here is derived from an EMBL/GenBank/DDBJ whole genome shotgun (WGS) entry which is preliminary data.</text>
</comment>
<dbReference type="PRINTS" id="PR00385">
    <property type="entry name" value="P450"/>
</dbReference>
<evidence type="ECO:0000256" key="1">
    <source>
        <dbReference type="ARBA" id="ARBA00010617"/>
    </source>
</evidence>
<dbReference type="Gene3D" id="1.10.630.10">
    <property type="entry name" value="Cytochrome P450"/>
    <property type="match status" value="1"/>
</dbReference>
<dbReference type="CDD" id="cd11044">
    <property type="entry name" value="CYP120A1_CYP26-like"/>
    <property type="match status" value="1"/>
</dbReference>
<evidence type="ECO:0000256" key="2">
    <source>
        <dbReference type="ARBA" id="ARBA00022617"/>
    </source>
</evidence>
<dbReference type="InterPro" id="IPR017972">
    <property type="entry name" value="Cyt_P450_CS"/>
</dbReference>
<dbReference type="PROSITE" id="PS00086">
    <property type="entry name" value="CYTOCHROME_P450"/>
    <property type="match status" value="1"/>
</dbReference>
<dbReference type="InterPro" id="IPR002401">
    <property type="entry name" value="Cyt_P450_E_grp-I"/>
</dbReference>
<dbReference type="EMBL" id="JAMXFF010000018">
    <property type="protein sequence ID" value="MCT7967305.1"/>
    <property type="molecule type" value="Genomic_DNA"/>
</dbReference>
<dbReference type="PANTHER" id="PTHR24286">
    <property type="entry name" value="CYTOCHROME P450 26"/>
    <property type="match status" value="1"/>
</dbReference>
<protein>
    <submittedName>
        <fullName evidence="8">Cytochrome P450</fullName>
    </submittedName>
</protein>
<keyword evidence="6 7" id="KW-0503">Monooxygenase</keyword>
<evidence type="ECO:0000256" key="3">
    <source>
        <dbReference type="ARBA" id="ARBA00022723"/>
    </source>
</evidence>
<dbReference type="RefSeq" id="WP_368006895.1">
    <property type="nucleotide sequence ID" value="NZ_JAMXFF010000018.1"/>
</dbReference>
<dbReference type="PRINTS" id="PR00463">
    <property type="entry name" value="EP450I"/>
</dbReference>
<evidence type="ECO:0000256" key="7">
    <source>
        <dbReference type="RuleBase" id="RU000461"/>
    </source>
</evidence>
<evidence type="ECO:0000256" key="5">
    <source>
        <dbReference type="ARBA" id="ARBA00023004"/>
    </source>
</evidence>
<name>A0ABT2MTJ6_9CYAN</name>
<dbReference type="Proteomes" id="UP001525890">
    <property type="component" value="Unassembled WGS sequence"/>
</dbReference>
<evidence type="ECO:0000256" key="6">
    <source>
        <dbReference type="ARBA" id="ARBA00023033"/>
    </source>
</evidence>
<evidence type="ECO:0000313" key="9">
    <source>
        <dbReference type="Proteomes" id="UP001525890"/>
    </source>
</evidence>
<dbReference type="SUPFAM" id="SSF48264">
    <property type="entry name" value="Cytochrome P450"/>
    <property type="match status" value="1"/>
</dbReference>
<dbReference type="Pfam" id="PF00067">
    <property type="entry name" value="p450"/>
    <property type="match status" value="1"/>
</dbReference>
<keyword evidence="3 7" id="KW-0479">Metal-binding</keyword>
<keyword evidence="5 7" id="KW-0408">Iron</keyword>
<proteinExistence type="inferred from homology"/>
<keyword evidence="2 7" id="KW-0349">Heme</keyword>
<evidence type="ECO:0000256" key="4">
    <source>
        <dbReference type="ARBA" id="ARBA00023002"/>
    </source>
</evidence>
<keyword evidence="4 7" id="KW-0560">Oxidoreductase</keyword>
<dbReference type="InterPro" id="IPR001128">
    <property type="entry name" value="Cyt_P450"/>
</dbReference>
<sequence>MTSNETLRSRPLPPGTLGLPLIGETLSFFRDRDFHKKRREKYGTVYKTHLFGQPTIVLIGSEANRFLFTHDNTYFTASFPPSTRILLGPNSLTIQSGTEHTSRRRLMAQAFFPQAIAGYLPGMEQLTDRYLKQWETLQELTWYPELRTYMFDIASTLLIGTETGSETIYLSQIFQTWAEGLFSIPINLPWTPFGKALHCRKLLLEKIEEIVHRRQQETAPRNDALGLLLAAKDEEGNGLSLDEIKDQVLLLLFAGHETQTSSLSSLCLLLAQHPQVITKLREEQEKVGFTGSLNMEMLKEMTYLEQVVKEVLRLVPPVAGGFRRVLESCEFNNYQIPEGWMVLYQINQLHKDSSIYSNPQEFDPDRFSLDRAEDKPKPFTWIPFGGGARECVGKAFAMLALRVFTAHLVHGYDWELLPDQNLEFSMIPTPSPRDGLRVKFSRRG</sequence>
<dbReference type="InterPro" id="IPR036396">
    <property type="entry name" value="Cyt_P450_sf"/>
</dbReference>
<dbReference type="PANTHER" id="PTHR24286:SF384">
    <property type="entry name" value="P450, PUTATIVE (EUROFUNG)-RELATED"/>
    <property type="match status" value="1"/>
</dbReference>
<reference evidence="8 9" key="1">
    <citation type="journal article" date="2022" name="Front. Microbiol.">
        <title>High genomic differentiation and limited gene flow indicate recent cryptic speciation within the genus Laspinema (cyanobacteria).</title>
        <authorList>
            <person name="Stanojkovic A."/>
            <person name="Skoupy S."/>
            <person name="Skaloud P."/>
            <person name="Dvorak P."/>
        </authorList>
    </citation>
    <scope>NUCLEOTIDE SEQUENCE [LARGE SCALE GENOMIC DNA]</scope>
    <source>
        <strain evidence="8 9">D2a</strain>
    </source>
</reference>